<feature type="glycosylation site" description="N-linked (GlcNAc...) asparagine" evidence="5">
    <location>
        <position position="208"/>
    </location>
</feature>
<evidence type="ECO:0000256" key="6">
    <source>
        <dbReference type="PIRSR" id="PIRSR601548-2"/>
    </source>
</evidence>
<dbReference type="CDD" id="cd06461">
    <property type="entry name" value="M2_ACE"/>
    <property type="match status" value="1"/>
</dbReference>
<feature type="binding site" evidence="6">
    <location>
        <position position="665"/>
    </location>
    <ligand>
        <name>chloride</name>
        <dbReference type="ChEBI" id="CHEBI:17996"/>
        <label>1</label>
    </ligand>
</feature>
<evidence type="ECO:0000256" key="4">
    <source>
        <dbReference type="ARBA" id="ARBA00023180"/>
    </source>
</evidence>
<evidence type="ECO:0000256" key="3">
    <source>
        <dbReference type="ARBA" id="ARBA00023157"/>
    </source>
</evidence>
<comment type="cofactor">
    <cofactor evidence="9">
        <name>Zn(2+)</name>
        <dbReference type="ChEBI" id="CHEBI:29105"/>
    </cofactor>
    <text evidence="9">Binds 1 zinc ion per subunit.</text>
</comment>
<evidence type="ECO:0000259" key="10">
    <source>
        <dbReference type="Pfam" id="PF01683"/>
    </source>
</evidence>
<dbReference type="GO" id="GO:0008237">
    <property type="term" value="F:metallopeptidase activity"/>
    <property type="evidence" value="ECO:0007669"/>
    <property type="project" value="UniProtKB-KW"/>
</dbReference>
<dbReference type="OMA" id="FTVIHHE"/>
<evidence type="ECO:0000256" key="1">
    <source>
        <dbReference type="ARBA" id="ARBA00008139"/>
    </source>
</evidence>
<dbReference type="OrthoDB" id="10029630at2759"/>
<dbReference type="Pfam" id="PF01683">
    <property type="entry name" value="EB"/>
    <property type="match status" value="1"/>
</dbReference>
<dbReference type="GO" id="GO:0016020">
    <property type="term" value="C:membrane"/>
    <property type="evidence" value="ECO:0007669"/>
    <property type="project" value="InterPro"/>
</dbReference>
<evidence type="ECO:0000256" key="7">
    <source>
        <dbReference type="PIRSR" id="PIRSR601548-4"/>
    </source>
</evidence>
<dbReference type="EMBL" id="JYDI01000003">
    <property type="protein sequence ID" value="KRY61047.1"/>
    <property type="molecule type" value="Genomic_DNA"/>
</dbReference>
<keyword evidence="9" id="KW-0862">Zinc</keyword>
<keyword evidence="9" id="KW-0645">Protease</keyword>
<dbReference type="Proteomes" id="UP000054653">
    <property type="component" value="Unassembled WGS sequence"/>
</dbReference>
<keyword evidence="9" id="KW-0378">Hydrolase</keyword>
<dbReference type="EC" id="3.4.-.-" evidence="9"/>
<keyword evidence="9" id="KW-0121">Carboxypeptidase</keyword>
<dbReference type="PRINTS" id="PR00791">
    <property type="entry name" value="PEPDIPTASEA"/>
</dbReference>
<dbReference type="GO" id="GO:0008241">
    <property type="term" value="F:peptidyl-dipeptidase activity"/>
    <property type="evidence" value="ECO:0007669"/>
    <property type="project" value="InterPro"/>
</dbReference>
<gene>
    <name evidence="11" type="primary">Ace</name>
    <name evidence="11" type="ORF">T03_3802</name>
</gene>
<dbReference type="AlphaFoldDB" id="A0A0V1DHK6"/>
<organism evidence="11 12">
    <name type="scientific">Trichinella britovi</name>
    <name type="common">Parasitic roundworm</name>
    <dbReference type="NCBI Taxonomy" id="45882"/>
    <lineage>
        <taxon>Eukaryota</taxon>
        <taxon>Metazoa</taxon>
        <taxon>Ecdysozoa</taxon>
        <taxon>Nematoda</taxon>
        <taxon>Enoplea</taxon>
        <taxon>Dorylaimia</taxon>
        <taxon>Trichinellida</taxon>
        <taxon>Trichinellidae</taxon>
        <taxon>Trichinella</taxon>
    </lineage>
</organism>
<feature type="glycosylation site" description="N-linked (GlcNAc...) (complex) asparagine" evidence="5">
    <location>
        <position position="245"/>
    </location>
</feature>
<dbReference type="GO" id="GO:0004180">
    <property type="term" value="F:carboxypeptidase activity"/>
    <property type="evidence" value="ECO:0007669"/>
    <property type="project" value="UniProtKB-KW"/>
</dbReference>
<keyword evidence="4 5" id="KW-0325">Glycoprotein</keyword>
<keyword evidence="9" id="KW-0479">Metal-binding</keyword>
<feature type="disulfide bond" evidence="7 8">
    <location>
        <begin position="495"/>
        <end position="513"/>
    </location>
</feature>
<dbReference type="InterPro" id="IPR006149">
    <property type="entry name" value="EB_dom"/>
</dbReference>
<evidence type="ECO:0000313" key="12">
    <source>
        <dbReference type="Proteomes" id="UP000054653"/>
    </source>
</evidence>
<keyword evidence="2" id="KW-0732">Signal</keyword>
<evidence type="ECO:0000256" key="5">
    <source>
        <dbReference type="PIRSR" id="PIRSR601548-10"/>
    </source>
</evidence>
<feature type="disulfide bond" evidence="7">
    <location>
        <begin position="683"/>
        <end position="695"/>
    </location>
</feature>
<dbReference type="GO" id="GO:0006508">
    <property type="term" value="P:proteolysis"/>
    <property type="evidence" value="ECO:0007669"/>
    <property type="project" value="UniProtKB-KW"/>
</dbReference>
<reference evidence="11 12" key="1">
    <citation type="submission" date="2015-01" db="EMBL/GenBank/DDBJ databases">
        <title>Evolution of Trichinella species and genotypes.</title>
        <authorList>
            <person name="Korhonen P.K."/>
            <person name="Edoardo P."/>
            <person name="Giuseppe L.R."/>
            <person name="Gasser R.B."/>
        </authorList>
    </citation>
    <scope>NUCLEOTIDE SEQUENCE [LARGE SCALE GENOMIC DNA]</scope>
    <source>
        <strain evidence="11">ISS120</strain>
    </source>
</reference>
<comment type="similarity">
    <text evidence="1 8 9">Belongs to the peptidase M2 family.</text>
</comment>
<comment type="caution">
    <text evidence="8">Lacks conserved residue(s) required for the propagation of feature annotation.</text>
</comment>
<feature type="domain" description="EB" evidence="10">
    <location>
        <begin position="802"/>
        <end position="838"/>
    </location>
</feature>
<sequence length="927" mass="104826">MIVVLLFFTVGRLSIVKYCLWVVAIDSFESFKRCLVMNASLCRSVTMKALIAKRSFENGVVEKKVIIYFCKQQSAAIPSYSQIIFTNGCWLLLNIFITLSSSQRPDGTTRAPPQAIASENVVNELISRLLSGNGGDISSDLQQNSINIPTVNGGTVNRDDPYWNASDILEPNSVNDETAALKFLVDYDKQAEEVFSKSAEAGWCFLTNMTANTRKELAEMDKTVVEFLHISAKRAKQFNLNSIHNKKAKKQIKNLSQEGIYVLPEKKLEQFISVQAKINQVFADGTVCEPSRPPPCTMPLEPDLQRIMATSRDVNELYYVWLAWRNAVGPPMKQSYLEMVDLFNEIAKLNGLKHGGEIWQNTYGENVNLINLLEKIYDEVRPLYDQLHAYIRNQLRKQYASFMHQDGQIPAHLLVKFSTGDMSGSNWINLYSDSVPYPEHHPLDVNYHLKSLNYTVEKMVRTAEKLFTSMGFGRLPKSFWDYSIFVRPNDRDMVCYPAAFDFKNQKDFRIKMCAQVTWEDFIQLIRQMTSTYYQIAYKEQPISFREAANPAISYALTNALALSVSSEDFMHSVGILPDLENSQEKTINYLYNIALREVAFIPYGVLADKWRWSLFSGDIDATNMNEKWWEYRMKYQGVKSPARRDSNDFDPGSNYQIAQNLPFSRQVNVIGYVIQFQVLKGLCSAIGYQGPLHRCHFFEGKLAGEKLISAMKLGASENWTDVLKILSGSEEISGAAMMEYMEPLIQWLVKTNAETGETIGWNEYPDQFNEAEITLAKNISKKLPVGDIKNNAHSVSDLEGIAFPGEDCSQGQQCLADSTCNGTVCVCPPNSVPWYQTCLPNDPTMVGFGPGGEGFQLDLIKEELVTEESTSSQEESNDINGSTSSMQWKWLSIFSASVAEKYLPADTGCSYAAEQLCDDFSLYYNHQ</sequence>
<dbReference type="Pfam" id="PF01401">
    <property type="entry name" value="Peptidase_M2"/>
    <property type="match status" value="1"/>
</dbReference>
<dbReference type="PANTHER" id="PTHR10514:SF27">
    <property type="entry name" value="ANGIOTENSIN-CONVERTING ENZYME"/>
    <property type="match status" value="1"/>
</dbReference>
<keyword evidence="9" id="KW-0482">Metalloprotease</keyword>
<proteinExistence type="inferred from homology"/>
<evidence type="ECO:0000256" key="2">
    <source>
        <dbReference type="ARBA" id="ARBA00022729"/>
    </source>
</evidence>
<dbReference type="SUPFAM" id="SSF55486">
    <property type="entry name" value="Metalloproteases ('zincins'), catalytic domain"/>
    <property type="match status" value="1"/>
</dbReference>
<feature type="disulfide bond" evidence="7 8">
    <location>
        <begin position="288"/>
        <end position="296"/>
    </location>
</feature>
<dbReference type="PROSITE" id="PS52011">
    <property type="entry name" value="PEPTIDASE_M2"/>
    <property type="match status" value="1"/>
</dbReference>
<keyword evidence="3 7" id="KW-1015">Disulfide bond</keyword>
<accession>A0A0V1DHK6</accession>
<evidence type="ECO:0000256" key="9">
    <source>
        <dbReference type="RuleBase" id="RU361144"/>
    </source>
</evidence>
<evidence type="ECO:0000313" key="11">
    <source>
        <dbReference type="EMBL" id="KRY61047.1"/>
    </source>
</evidence>
<dbReference type="GO" id="GO:0046872">
    <property type="term" value="F:metal ion binding"/>
    <property type="evidence" value="ECO:0007669"/>
    <property type="project" value="UniProtKB-KW"/>
</dbReference>
<feature type="binding site" evidence="6">
    <location>
        <position position="363"/>
    </location>
    <ligand>
        <name>chloride</name>
        <dbReference type="ChEBI" id="CHEBI:17996"/>
        <label>1</label>
    </ligand>
</feature>
<protein>
    <recommendedName>
        <fullName evidence="9">Angiotensin-converting enzyme</fullName>
        <ecNumber evidence="9">3.4.-.-</ecNumber>
    </recommendedName>
</protein>
<name>A0A0V1DHK6_TRIBR</name>
<evidence type="ECO:0000256" key="8">
    <source>
        <dbReference type="PROSITE-ProRule" id="PRU01355"/>
    </source>
</evidence>
<dbReference type="STRING" id="45882.A0A0V1DHK6"/>
<dbReference type="PANTHER" id="PTHR10514">
    <property type="entry name" value="ANGIOTENSIN-CONVERTING ENZYME"/>
    <property type="match status" value="1"/>
</dbReference>
<keyword evidence="12" id="KW-1185">Reference proteome</keyword>
<comment type="caution">
    <text evidence="11">The sequence shown here is derived from an EMBL/GenBank/DDBJ whole genome shotgun (WGS) entry which is preliminary data.</text>
</comment>
<dbReference type="InterPro" id="IPR001548">
    <property type="entry name" value="Peptidase_M2"/>
</dbReference>